<dbReference type="InterPro" id="IPR036770">
    <property type="entry name" value="Ankyrin_rpt-contain_sf"/>
</dbReference>
<gene>
    <name evidence="5" type="ORF">Arub01_25890</name>
</gene>
<dbReference type="SUPFAM" id="SSF48403">
    <property type="entry name" value="Ankyrin repeat"/>
    <property type="match status" value="1"/>
</dbReference>
<name>A0A9W6PTT8_9ACTN</name>
<reference evidence="5" key="1">
    <citation type="submission" date="2023-02" db="EMBL/GenBank/DDBJ databases">
        <title>Actinomadura rubrobrunea NBRC 14622.</title>
        <authorList>
            <person name="Ichikawa N."/>
            <person name="Sato H."/>
            <person name="Tonouchi N."/>
        </authorList>
    </citation>
    <scope>NUCLEOTIDE SEQUENCE</scope>
    <source>
        <strain evidence="5">NBRC 14622</strain>
    </source>
</reference>
<dbReference type="PROSITE" id="PS50088">
    <property type="entry name" value="ANK_REPEAT"/>
    <property type="match status" value="2"/>
</dbReference>
<dbReference type="Proteomes" id="UP001165124">
    <property type="component" value="Unassembled WGS sequence"/>
</dbReference>
<evidence type="ECO:0000256" key="4">
    <source>
        <dbReference type="SAM" id="MobiDB-lite"/>
    </source>
</evidence>
<dbReference type="EMBL" id="BSRZ01000005">
    <property type="protein sequence ID" value="GLW64345.1"/>
    <property type="molecule type" value="Genomic_DNA"/>
</dbReference>
<dbReference type="PANTHER" id="PTHR24173:SF74">
    <property type="entry name" value="ANKYRIN REPEAT DOMAIN-CONTAINING PROTEIN 16"/>
    <property type="match status" value="1"/>
</dbReference>
<evidence type="ECO:0008006" key="7">
    <source>
        <dbReference type="Google" id="ProtNLM"/>
    </source>
</evidence>
<protein>
    <recommendedName>
        <fullName evidence="7">Ankyrin repeat domain-containing protein</fullName>
    </recommendedName>
</protein>
<evidence type="ECO:0000256" key="2">
    <source>
        <dbReference type="ARBA" id="ARBA00023043"/>
    </source>
</evidence>
<dbReference type="PANTHER" id="PTHR24173">
    <property type="entry name" value="ANKYRIN REPEAT CONTAINING"/>
    <property type="match status" value="1"/>
</dbReference>
<keyword evidence="1" id="KW-0677">Repeat</keyword>
<feature type="region of interest" description="Disordered" evidence="4">
    <location>
        <begin position="1"/>
        <end position="23"/>
    </location>
</feature>
<evidence type="ECO:0000256" key="3">
    <source>
        <dbReference type="PROSITE-ProRule" id="PRU00023"/>
    </source>
</evidence>
<dbReference type="SMART" id="SM00248">
    <property type="entry name" value="ANK"/>
    <property type="match status" value="2"/>
</dbReference>
<keyword evidence="2 3" id="KW-0040">ANK repeat</keyword>
<accession>A0A9W6PTT8</accession>
<proteinExistence type="predicted"/>
<evidence type="ECO:0000313" key="5">
    <source>
        <dbReference type="EMBL" id="GLW64345.1"/>
    </source>
</evidence>
<dbReference type="InterPro" id="IPR002110">
    <property type="entry name" value="Ankyrin_rpt"/>
</dbReference>
<sequence>MSTRDRPAQPKPGTQPCGPFDHENAGLWARTRRYAVPRWMIEEATERRLAGDWRGACAVAGVDVDIDLAEVARKHGPATAEALEDDLRHFAPDLLRWHLPRREWPGPEQTLIQPGQVIVLRVYDPPRRAAALSIVTPEGWNAQRLTLRFGSVDVGTGPYPKTELDWSAARHTWDARHAHELLARNGGRDRAPFFNPDGTLRAPHELPTEDPGPDDPVGHAEWVTLLHERGQVDEALAAAGIVATADTSGRRGFNPLRALTRSPLAPNRLRSELLRIMRDGGTRNWHIELGRHTRNWALQHAVAVIEQADDGPTGDGVVRLTLRRDSRPGRSLPGKVTSHPLPEVYWRRLPDLDLLRAGRLTPEDLHPLVRSALFPARDAAGGGRPIGPPDPEPPPVVRVRCRGVWHTVSYQDGGLRTHDHSEQERRREQALGAFGGKVAGCFAVRQGWKASTGRLPRAVREQRRELFNRMLHGDTRGVLRMLDLGHDPHARDGEGRTLLHLLYHADHRLLLPRLLEAGLDLEQRDVRGCTPLFQAVDQGPADVVRALVDAGARTDVRVVHPEGGMTLAELIDFRERSDLDFLKDRIAAQGGNA</sequence>
<dbReference type="AlphaFoldDB" id="A0A9W6PTT8"/>
<keyword evidence="6" id="KW-1185">Reference proteome</keyword>
<dbReference type="PROSITE" id="PS50297">
    <property type="entry name" value="ANK_REP_REGION"/>
    <property type="match status" value="1"/>
</dbReference>
<evidence type="ECO:0000256" key="1">
    <source>
        <dbReference type="ARBA" id="ARBA00022737"/>
    </source>
</evidence>
<organism evidence="5 6">
    <name type="scientific">Actinomadura rubrobrunea</name>
    <dbReference type="NCBI Taxonomy" id="115335"/>
    <lineage>
        <taxon>Bacteria</taxon>
        <taxon>Bacillati</taxon>
        <taxon>Actinomycetota</taxon>
        <taxon>Actinomycetes</taxon>
        <taxon>Streptosporangiales</taxon>
        <taxon>Thermomonosporaceae</taxon>
        <taxon>Actinomadura</taxon>
    </lineage>
</organism>
<comment type="caution">
    <text evidence="5">The sequence shown here is derived from an EMBL/GenBank/DDBJ whole genome shotgun (WGS) entry which is preliminary data.</text>
</comment>
<feature type="repeat" description="ANK" evidence="3">
    <location>
        <begin position="527"/>
        <end position="559"/>
    </location>
</feature>
<evidence type="ECO:0000313" key="6">
    <source>
        <dbReference type="Proteomes" id="UP001165124"/>
    </source>
</evidence>
<feature type="repeat" description="ANK" evidence="3">
    <location>
        <begin position="494"/>
        <end position="526"/>
    </location>
</feature>
<dbReference type="RefSeq" id="WP_067908928.1">
    <property type="nucleotide sequence ID" value="NZ_BSRZ01000005.1"/>
</dbReference>
<dbReference type="Pfam" id="PF12796">
    <property type="entry name" value="Ank_2"/>
    <property type="match status" value="1"/>
</dbReference>
<dbReference type="Gene3D" id="1.25.40.20">
    <property type="entry name" value="Ankyrin repeat-containing domain"/>
    <property type="match status" value="1"/>
</dbReference>